<dbReference type="CDD" id="cd09002">
    <property type="entry name" value="GH43_XYL-like"/>
    <property type="match status" value="1"/>
</dbReference>
<organism evidence="6 7">
    <name type="scientific">Uliginosibacterium paludis</name>
    <dbReference type="NCBI Taxonomy" id="1615952"/>
    <lineage>
        <taxon>Bacteria</taxon>
        <taxon>Pseudomonadati</taxon>
        <taxon>Pseudomonadota</taxon>
        <taxon>Betaproteobacteria</taxon>
        <taxon>Rhodocyclales</taxon>
        <taxon>Zoogloeaceae</taxon>
        <taxon>Uliginosibacterium</taxon>
    </lineage>
</organism>
<dbReference type="PANTHER" id="PTHR42812">
    <property type="entry name" value="BETA-XYLOSIDASE"/>
    <property type="match status" value="1"/>
</dbReference>
<reference evidence="6 7" key="1">
    <citation type="submission" date="2024-07" db="EMBL/GenBank/DDBJ databases">
        <title>Uliginosibacterium paludis KCTC:42655.</title>
        <authorList>
            <person name="Kim M.K."/>
        </authorList>
    </citation>
    <scope>NUCLEOTIDE SEQUENCE [LARGE SCALE GENOMIC DNA]</scope>
    <source>
        <strain evidence="6 7">KCTC 42655</strain>
    </source>
</reference>
<evidence type="ECO:0000256" key="2">
    <source>
        <dbReference type="ARBA" id="ARBA00022801"/>
    </source>
</evidence>
<dbReference type="InterPro" id="IPR051795">
    <property type="entry name" value="Glycosyl_Hydrlase_43"/>
</dbReference>
<evidence type="ECO:0000256" key="3">
    <source>
        <dbReference type="ARBA" id="ARBA00023295"/>
    </source>
</evidence>
<name>A0ABV2CSM7_9RHOO</name>
<proteinExistence type="inferred from homology"/>
<feature type="region of interest" description="Disordered" evidence="5">
    <location>
        <begin position="419"/>
        <end position="441"/>
    </location>
</feature>
<gene>
    <name evidence="6" type="ORF">ABVT11_13170</name>
</gene>
<evidence type="ECO:0000313" key="6">
    <source>
        <dbReference type="EMBL" id="MET1490782.1"/>
    </source>
</evidence>
<protein>
    <submittedName>
        <fullName evidence="6">Family 43 glycosylhydrolase</fullName>
    </submittedName>
</protein>
<keyword evidence="2 4" id="KW-0378">Hydrolase</keyword>
<dbReference type="InterPro" id="IPR023296">
    <property type="entry name" value="Glyco_hydro_beta-prop_sf"/>
</dbReference>
<dbReference type="SUPFAM" id="SSF75005">
    <property type="entry name" value="Arabinanase/levansucrase/invertase"/>
    <property type="match status" value="1"/>
</dbReference>
<dbReference type="EMBL" id="JBEWLZ010000007">
    <property type="protein sequence ID" value="MET1490782.1"/>
    <property type="molecule type" value="Genomic_DNA"/>
</dbReference>
<dbReference type="RefSeq" id="WP_345925890.1">
    <property type="nucleotide sequence ID" value="NZ_JBDIVF010000002.1"/>
</dbReference>
<dbReference type="Pfam" id="PF04616">
    <property type="entry name" value="Glyco_hydro_43"/>
    <property type="match status" value="1"/>
</dbReference>
<keyword evidence="7" id="KW-1185">Reference proteome</keyword>
<dbReference type="InterPro" id="IPR013320">
    <property type="entry name" value="ConA-like_dom_sf"/>
</dbReference>
<evidence type="ECO:0000256" key="5">
    <source>
        <dbReference type="SAM" id="MobiDB-lite"/>
    </source>
</evidence>
<dbReference type="InterPro" id="IPR006710">
    <property type="entry name" value="Glyco_hydro_43"/>
</dbReference>
<evidence type="ECO:0000256" key="4">
    <source>
        <dbReference type="RuleBase" id="RU361187"/>
    </source>
</evidence>
<evidence type="ECO:0000313" key="7">
    <source>
        <dbReference type="Proteomes" id="UP001548590"/>
    </source>
</evidence>
<comment type="similarity">
    <text evidence="1 4">Belongs to the glycosyl hydrolase 43 family.</text>
</comment>
<dbReference type="SUPFAM" id="SSF49899">
    <property type="entry name" value="Concanavalin A-like lectins/glucanases"/>
    <property type="match status" value="1"/>
</dbReference>
<sequence>MIHAADMRWAQGIEGQRKADLGNGTYLNPIMPGDHPDPSILKDGDDYYMTFSSFDAYPGLVIWHSQDLVNWQPVTAALKTPIGSVWAPELIKHEGRYYLYIPTRLKNQGLQGRGSIYVIWADDIRGPWSEPIDLGNPRIDPGHAVGEDGKRYLFLSGGDRVQLADDGLSIVGEMEHVYDGWKYPEEWDVEAFAQEGPKITRHGEYYYMILAEGGTAGPATGHMVVVARSKSIHGPWENAPHNPIIRTQSPQEAWWSRGHATLVEGPTGQWYMVYHAYENGYYNLGRQCLLEPIEWTDDGWFRAAGGDVSQPLALPVAGRALPHGMALSDDFSRDKFGIQWGFYDPLPTHGVRHRYEDGALVIEGRGTVPADCSPLTCVCGDRAYRFEVEVEVGEGATGGVLLFYSRRLYVGLGFNANEAEEPAQGRPKPALAPSGGALLPQEEGRGSLIMHRYGTERLMPRAPHIDGKRLFMRVTNRDHIVTIHTSADGQSWHKFGVQMEVSGYHHNVAFDFLSLRPGLYAAGEGEVRFRNFRYEAL</sequence>
<dbReference type="Proteomes" id="UP001548590">
    <property type="component" value="Unassembled WGS sequence"/>
</dbReference>
<accession>A0ABV2CSM7</accession>
<comment type="caution">
    <text evidence="6">The sequence shown here is derived from an EMBL/GenBank/DDBJ whole genome shotgun (WGS) entry which is preliminary data.</text>
</comment>
<dbReference type="Gene3D" id="2.60.120.200">
    <property type="match status" value="1"/>
</dbReference>
<keyword evidence="3 4" id="KW-0326">Glycosidase</keyword>
<dbReference type="PANTHER" id="PTHR42812:SF2">
    <property type="entry name" value="XYLOSIDASE_ARABINOSIDASE"/>
    <property type="match status" value="1"/>
</dbReference>
<dbReference type="Gene3D" id="2.115.10.20">
    <property type="entry name" value="Glycosyl hydrolase domain, family 43"/>
    <property type="match status" value="1"/>
</dbReference>
<evidence type="ECO:0000256" key="1">
    <source>
        <dbReference type="ARBA" id="ARBA00009865"/>
    </source>
</evidence>